<protein>
    <submittedName>
        <fullName evidence="3">Uncharacterized protein</fullName>
    </submittedName>
</protein>
<dbReference type="OrthoDB" id="5417628at2759"/>
<sequence length="668" mass="74209">MRNFSEILVTKFAHAQGFFAPSVDKSMLSRRIATAGPLRAAMPVARRALFNQRRCAQTASYEYPTLTEAEDPGMNGGYDNPPPVKRQFRDPHADWWDKQERRNYGEPVHEDNDILGMFSPEEYTHVKPGKGLFQLGCFVAAVFTLCGVVGVYYPDKPSAPREFEGGLEKELGGPNAVPARALDSDGYFPFTFDQSLDLPIQGSPFSLGKFPTTISKFHQLLRLPIQLHVPSYPLNIETHSHCNFAPTPRSSFFVSKEFSLYSGFSKMRYQNWDVLVFPDQCKIPLQEFKTACQVIQDPGSLQVNPLLLPTVTSFIPGLSAGAPFRISIHSWQNPEISRYIQNMRKPTDHVLYEARVFVDGRIAGSKWFNQNGPWPTILELSIDLDKHGEFEKLKFPTFHKELLSQSYWNAGDDLGRIKVLIAEGFSRDNLTYPFERVKNLVSFSFQHAPLDVLEASSIAWPNAAMWRQVSLVGPYFAQHFSPRHSAEDVEVHSHSPRHGNPPKPAPAISGFGSLFPQNGPVFPRQPTFDPFTDPTNSAFTGWRQVSSSADVSMPDYASNSRSNSSRQVTDPMSISAIETQDRRFENMQMAGAYESLCESLIPSVPVNTPQNIGTPVQTSATTATADANSITNIVAAVDAIVKVPGTAAEAMKSAANVEIVPIIGMLKL</sequence>
<organism evidence="3 4">
    <name type="scientific">Cudoniella acicularis</name>
    <dbReference type="NCBI Taxonomy" id="354080"/>
    <lineage>
        <taxon>Eukaryota</taxon>
        <taxon>Fungi</taxon>
        <taxon>Dikarya</taxon>
        <taxon>Ascomycota</taxon>
        <taxon>Pezizomycotina</taxon>
        <taxon>Leotiomycetes</taxon>
        <taxon>Helotiales</taxon>
        <taxon>Tricladiaceae</taxon>
        <taxon>Cudoniella</taxon>
    </lineage>
</organism>
<dbReference type="GO" id="GO:0005739">
    <property type="term" value="C:mitochondrion"/>
    <property type="evidence" value="ECO:0007669"/>
    <property type="project" value="InterPro"/>
</dbReference>
<proteinExistence type="predicted"/>
<keyword evidence="2" id="KW-0812">Transmembrane</keyword>
<evidence type="ECO:0000313" key="3">
    <source>
        <dbReference type="EMBL" id="KAF4635188.1"/>
    </source>
</evidence>
<evidence type="ECO:0000256" key="1">
    <source>
        <dbReference type="SAM" id="MobiDB-lite"/>
    </source>
</evidence>
<evidence type="ECO:0000256" key="2">
    <source>
        <dbReference type="SAM" id="Phobius"/>
    </source>
</evidence>
<dbReference type="PANTHER" id="PTHR12840:SF1">
    <property type="entry name" value="NADH DEHYDROGENASE [UBIQUINONE] 1 BETA SUBCOMPLEX SUBUNIT 8, MITOCHONDRIAL"/>
    <property type="match status" value="1"/>
</dbReference>
<accession>A0A8H4W5P5</accession>
<evidence type="ECO:0000313" key="4">
    <source>
        <dbReference type="Proteomes" id="UP000566819"/>
    </source>
</evidence>
<keyword evidence="2" id="KW-1133">Transmembrane helix</keyword>
<name>A0A8H4W5P5_9HELO</name>
<keyword evidence="2" id="KW-0472">Membrane</keyword>
<feature type="region of interest" description="Disordered" evidence="1">
    <location>
        <begin position="551"/>
        <end position="571"/>
    </location>
</feature>
<dbReference type="InterPro" id="IPR008699">
    <property type="entry name" value="NDUFB8"/>
</dbReference>
<comment type="caution">
    <text evidence="3">The sequence shown here is derived from an EMBL/GenBank/DDBJ whole genome shotgun (WGS) entry which is preliminary data.</text>
</comment>
<gene>
    <name evidence="3" type="ORF">G7Y89_g2914</name>
</gene>
<feature type="transmembrane region" description="Helical" evidence="2">
    <location>
        <begin position="132"/>
        <end position="153"/>
    </location>
</feature>
<dbReference type="Pfam" id="PF05821">
    <property type="entry name" value="NDUF_B8"/>
    <property type="match status" value="1"/>
</dbReference>
<reference evidence="3 4" key="1">
    <citation type="submission" date="2020-03" db="EMBL/GenBank/DDBJ databases">
        <title>Draft Genome Sequence of Cudoniella acicularis.</title>
        <authorList>
            <person name="Buettner E."/>
            <person name="Kellner H."/>
        </authorList>
    </citation>
    <scope>NUCLEOTIDE SEQUENCE [LARGE SCALE GENOMIC DNA]</scope>
    <source>
        <strain evidence="3 4">DSM 108380</strain>
    </source>
</reference>
<dbReference type="AlphaFoldDB" id="A0A8H4W5P5"/>
<feature type="compositionally biased region" description="Polar residues" evidence="1">
    <location>
        <begin position="557"/>
        <end position="571"/>
    </location>
</feature>
<dbReference type="PANTHER" id="PTHR12840">
    <property type="entry name" value="NADH-UBIQUINONE OXIDOREDUCTASE ASHI SUBUNIT"/>
    <property type="match status" value="1"/>
</dbReference>
<keyword evidence="4" id="KW-1185">Reference proteome</keyword>
<dbReference type="EMBL" id="JAAMPI010000136">
    <property type="protein sequence ID" value="KAF4635188.1"/>
    <property type="molecule type" value="Genomic_DNA"/>
</dbReference>
<dbReference type="Proteomes" id="UP000566819">
    <property type="component" value="Unassembled WGS sequence"/>
</dbReference>